<evidence type="ECO:0000313" key="11">
    <source>
        <dbReference type="Proteomes" id="UP000823388"/>
    </source>
</evidence>
<dbReference type="Gene3D" id="3.20.20.80">
    <property type="entry name" value="Glycosidases"/>
    <property type="match status" value="1"/>
</dbReference>
<evidence type="ECO:0000256" key="8">
    <source>
        <dbReference type="RuleBase" id="RU003690"/>
    </source>
</evidence>
<feature type="chain" id="PRO_5035870709" description="beta-glucosidase" evidence="9">
    <location>
        <begin position="27"/>
        <end position="296"/>
    </location>
</feature>
<keyword evidence="6" id="KW-1015">Disulfide bond</keyword>
<evidence type="ECO:0000313" key="10">
    <source>
        <dbReference type="EMBL" id="KAG2566372.1"/>
    </source>
</evidence>
<name>A0A8T0Q1A7_PANVG</name>
<dbReference type="PANTHER" id="PTHR10353">
    <property type="entry name" value="GLYCOSYL HYDROLASE"/>
    <property type="match status" value="1"/>
</dbReference>
<dbReference type="PANTHER" id="PTHR10353:SF154">
    <property type="entry name" value="BETA-GLUCOSIDASE 9-RELATED"/>
    <property type="match status" value="1"/>
</dbReference>
<dbReference type="PROSITE" id="PS00653">
    <property type="entry name" value="GLYCOSYL_HYDROL_F1_2"/>
    <property type="match status" value="1"/>
</dbReference>
<gene>
    <name evidence="10" type="ORF">PVAP13_7NG195817</name>
</gene>
<keyword evidence="11" id="KW-1185">Reference proteome</keyword>
<evidence type="ECO:0000256" key="2">
    <source>
        <dbReference type="ARBA" id="ARBA00010838"/>
    </source>
</evidence>
<evidence type="ECO:0000256" key="4">
    <source>
        <dbReference type="ARBA" id="ARBA00022729"/>
    </source>
</evidence>
<comment type="similarity">
    <text evidence="2 8">Belongs to the glycosyl hydrolase 1 family.</text>
</comment>
<sequence length="296" mass="32903">MAARAAAAAMPGLLLLPFLLVAAASGAANDAASTPPISRKSFPEGFVFGTASSAYQYEGGFNEGGRGPSIWDTFTHQHKEKIADGSNGDVAVDSYHLYKEDVRLMKDLGMDAYRFSISWSRILPNGSLSGGINREGVNYYNNLINELLSKGMQPYGTLFHWDTPQALEDKYEGFLSPNITIDYKDYAEVCFKEFGDRVKRWITFNEPWTFSSSGYAVGFAAPGRCSPWDFGRCSAGDSGREPYIVAHHQLLAHAETVRLYREKYQVMIMHPSRSIYAENLGWEPHICHFLALGSPR</sequence>
<keyword evidence="7" id="KW-0325">Glycoprotein</keyword>
<keyword evidence="5" id="KW-0378">Hydrolase</keyword>
<protein>
    <recommendedName>
        <fullName evidence="3">beta-glucosidase</fullName>
        <ecNumber evidence="3">3.2.1.21</ecNumber>
    </recommendedName>
</protein>
<dbReference type="Proteomes" id="UP000823388">
    <property type="component" value="Chromosome 7N"/>
</dbReference>
<dbReference type="InterPro" id="IPR001360">
    <property type="entry name" value="Glyco_hydro_1"/>
</dbReference>
<dbReference type="EMBL" id="CM029050">
    <property type="protein sequence ID" value="KAG2566372.1"/>
    <property type="molecule type" value="Genomic_DNA"/>
</dbReference>
<evidence type="ECO:0000256" key="1">
    <source>
        <dbReference type="ARBA" id="ARBA00000448"/>
    </source>
</evidence>
<organism evidence="10 11">
    <name type="scientific">Panicum virgatum</name>
    <name type="common">Blackwell switchgrass</name>
    <dbReference type="NCBI Taxonomy" id="38727"/>
    <lineage>
        <taxon>Eukaryota</taxon>
        <taxon>Viridiplantae</taxon>
        <taxon>Streptophyta</taxon>
        <taxon>Embryophyta</taxon>
        <taxon>Tracheophyta</taxon>
        <taxon>Spermatophyta</taxon>
        <taxon>Magnoliopsida</taxon>
        <taxon>Liliopsida</taxon>
        <taxon>Poales</taxon>
        <taxon>Poaceae</taxon>
        <taxon>PACMAD clade</taxon>
        <taxon>Panicoideae</taxon>
        <taxon>Panicodae</taxon>
        <taxon>Paniceae</taxon>
        <taxon>Panicinae</taxon>
        <taxon>Panicum</taxon>
        <taxon>Panicum sect. Hiantes</taxon>
    </lineage>
</organism>
<comment type="catalytic activity">
    <reaction evidence="1">
        <text>Hydrolysis of terminal, non-reducing beta-D-glucosyl residues with release of beta-D-glucose.</text>
        <dbReference type="EC" id="3.2.1.21"/>
    </reaction>
</comment>
<dbReference type="FunFam" id="3.20.20.80:FF:000294">
    <property type="entry name" value="Beta-glucosidase 11"/>
    <property type="match status" value="1"/>
</dbReference>
<dbReference type="Pfam" id="PF00232">
    <property type="entry name" value="Glyco_hydro_1"/>
    <property type="match status" value="1"/>
</dbReference>
<dbReference type="AlphaFoldDB" id="A0A8T0Q1A7"/>
<evidence type="ECO:0000256" key="9">
    <source>
        <dbReference type="SAM" id="SignalP"/>
    </source>
</evidence>
<proteinExistence type="inferred from homology"/>
<accession>A0A8T0Q1A7</accession>
<reference evidence="10" key="1">
    <citation type="submission" date="2020-05" db="EMBL/GenBank/DDBJ databases">
        <title>WGS assembly of Panicum virgatum.</title>
        <authorList>
            <person name="Lovell J.T."/>
            <person name="Jenkins J."/>
            <person name="Shu S."/>
            <person name="Juenger T.E."/>
            <person name="Schmutz J."/>
        </authorList>
    </citation>
    <scope>NUCLEOTIDE SEQUENCE</scope>
    <source>
        <strain evidence="10">AP13</strain>
    </source>
</reference>
<keyword evidence="4 9" id="KW-0732">Signal</keyword>
<feature type="signal peptide" evidence="9">
    <location>
        <begin position="1"/>
        <end position="26"/>
    </location>
</feature>
<dbReference type="SUPFAM" id="SSF51445">
    <property type="entry name" value="(Trans)glycosidases"/>
    <property type="match status" value="1"/>
</dbReference>
<dbReference type="GO" id="GO:0005975">
    <property type="term" value="P:carbohydrate metabolic process"/>
    <property type="evidence" value="ECO:0007669"/>
    <property type="project" value="InterPro"/>
</dbReference>
<comment type="caution">
    <text evidence="10">The sequence shown here is derived from an EMBL/GenBank/DDBJ whole genome shotgun (WGS) entry which is preliminary data.</text>
</comment>
<dbReference type="EC" id="3.2.1.21" evidence="3"/>
<evidence type="ECO:0000256" key="7">
    <source>
        <dbReference type="ARBA" id="ARBA00023180"/>
    </source>
</evidence>
<evidence type="ECO:0000256" key="5">
    <source>
        <dbReference type="ARBA" id="ARBA00022801"/>
    </source>
</evidence>
<evidence type="ECO:0000256" key="3">
    <source>
        <dbReference type="ARBA" id="ARBA00012744"/>
    </source>
</evidence>
<dbReference type="GO" id="GO:0008422">
    <property type="term" value="F:beta-glucosidase activity"/>
    <property type="evidence" value="ECO:0007669"/>
    <property type="project" value="UniProtKB-EC"/>
</dbReference>
<dbReference type="InterPro" id="IPR017853">
    <property type="entry name" value="GH"/>
</dbReference>
<evidence type="ECO:0000256" key="6">
    <source>
        <dbReference type="ARBA" id="ARBA00023157"/>
    </source>
</evidence>
<dbReference type="InterPro" id="IPR033132">
    <property type="entry name" value="GH_1_N_CS"/>
</dbReference>